<dbReference type="PROSITE" id="PS51257">
    <property type="entry name" value="PROKAR_LIPOPROTEIN"/>
    <property type="match status" value="1"/>
</dbReference>
<dbReference type="Pfam" id="PF14062">
    <property type="entry name" value="DUF4253"/>
    <property type="match status" value="1"/>
</dbReference>
<name>A0A7H0G108_9GAMM</name>
<dbReference type="EMBL" id="CP060820">
    <property type="protein sequence ID" value="QNP41974.1"/>
    <property type="molecule type" value="Genomic_DNA"/>
</dbReference>
<evidence type="ECO:0000313" key="4">
    <source>
        <dbReference type="Proteomes" id="UP000516018"/>
    </source>
</evidence>
<evidence type="ECO:0000256" key="1">
    <source>
        <dbReference type="SAM" id="SignalP"/>
    </source>
</evidence>
<protein>
    <submittedName>
        <fullName evidence="3">DUF4253 domain-containing protein</fullName>
    </submittedName>
</protein>
<feature type="domain" description="DUF4253" evidence="2">
    <location>
        <begin position="114"/>
        <end position="212"/>
    </location>
</feature>
<feature type="chain" id="PRO_5028891872" evidence="1">
    <location>
        <begin position="20"/>
        <end position="212"/>
    </location>
</feature>
<keyword evidence="4" id="KW-1185">Reference proteome</keyword>
<evidence type="ECO:0000259" key="2">
    <source>
        <dbReference type="Pfam" id="PF14062"/>
    </source>
</evidence>
<dbReference type="AlphaFoldDB" id="A0A7H0G108"/>
<reference evidence="3 4" key="1">
    <citation type="submission" date="2020-08" db="EMBL/GenBank/DDBJ databases">
        <title>Lysobacter sp. II4 sp. nov., isolated from soil.</title>
        <authorList>
            <person name="Woo C.Y."/>
            <person name="Kim J."/>
        </authorList>
    </citation>
    <scope>NUCLEOTIDE SEQUENCE [LARGE SCALE GENOMIC DNA]</scope>
    <source>
        <strain evidence="3 4">II4</strain>
    </source>
</reference>
<feature type="signal peptide" evidence="1">
    <location>
        <begin position="1"/>
        <end position="19"/>
    </location>
</feature>
<dbReference type="InterPro" id="IPR025349">
    <property type="entry name" value="DUF4253"/>
</dbReference>
<keyword evidence="1" id="KW-0732">Signal</keyword>
<organism evidence="3 4">
    <name type="scientific">Agrilutibacter terrestris</name>
    <dbReference type="NCBI Taxonomy" id="2865112"/>
    <lineage>
        <taxon>Bacteria</taxon>
        <taxon>Pseudomonadati</taxon>
        <taxon>Pseudomonadota</taxon>
        <taxon>Gammaproteobacteria</taxon>
        <taxon>Lysobacterales</taxon>
        <taxon>Lysobacteraceae</taxon>
        <taxon>Agrilutibacter</taxon>
    </lineage>
</organism>
<accession>A0A7H0G108</accession>
<dbReference type="RefSeq" id="WP_187713409.1">
    <property type="nucleotide sequence ID" value="NZ_CP060820.1"/>
</dbReference>
<evidence type="ECO:0000313" key="3">
    <source>
        <dbReference type="EMBL" id="QNP41974.1"/>
    </source>
</evidence>
<dbReference type="KEGG" id="lsx:H8B22_07215"/>
<proteinExistence type="predicted"/>
<sequence length="212" mass="23504">MRRILAVSLLFVLAGCAAAKTGLSPEEMKLATEAHIDSEIAARARAQGRSLERLLAMTPDHDEAPSDGLVVVTDPGQGRKALQRLRKELAGSPYRAYLRDDRFGNGADRLAVVKGDDYGYLATVRTDGINYDLDHDRIMERYRAWDARYGLKLVGAGTDWLEVELVTPPADWQAFAEEVYRFCPDVVDQGTGDVEALAAEMKAANTVFLWWD</sequence>
<gene>
    <name evidence="3" type="ORF">H8B22_07215</name>
</gene>
<dbReference type="Proteomes" id="UP000516018">
    <property type="component" value="Chromosome"/>
</dbReference>